<keyword evidence="1" id="KW-1015">Disulfide bond</keyword>
<dbReference type="SUPFAM" id="SSF50242">
    <property type="entry name" value="TIMP-like"/>
    <property type="match status" value="1"/>
</dbReference>
<protein>
    <submittedName>
        <fullName evidence="3">Secreted frizzled-related protein 2</fullName>
    </submittedName>
</protein>
<reference evidence="3 4" key="1">
    <citation type="submission" date="2019-07" db="EMBL/GenBank/DDBJ databases">
        <title>Chromosome genome assembly for large yellow croaker.</title>
        <authorList>
            <person name="Xiao S."/>
        </authorList>
    </citation>
    <scope>NUCLEOTIDE SEQUENCE [LARGE SCALE GENOMIC DNA]</scope>
    <source>
        <strain evidence="3">JMULYC20181020</strain>
        <tissue evidence="3">Muscle</tissue>
    </source>
</reference>
<dbReference type="InterPro" id="IPR001134">
    <property type="entry name" value="Netrin_domain"/>
</dbReference>
<proteinExistence type="predicted"/>
<evidence type="ECO:0000313" key="4">
    <source>
        <dbReference type="Proteomes" id="UP000424527"/>
    </source>
</evidence>
<accession>A0A6G0IVQ4</accession>
<evidence type="ECO:0000259" key="2">
    <source>
        <dbReference type="PROSITE" id="PS50189"/>
    </source>
</evidence>
<dbReference type="PROSITE" id="PS50189">
    <property type="entry name" value="NTR"/>
    <property type="match status" value="1"/>
</dbReference>
<dbReference type="InterPro" id="IPR008993">
    <property type="entry name" value="TIMP-like_OB-fold"/>
</dbReference>
<gene>
    <name evidence="3" type="ORF">D5F01_LYC06346</name>
</gene>
<feature type="domain" description="NTR" evidence="2">
    <location>
        <begin position="51"/>
        <end position="209"/>
    </location>
</feature>
<organism evidence="3 4">
    <name type="scientific">Larimichthys crocea</name>
    <name type="common">Large yellow croaker</name>
    <name type="synonym">Pseudosciaena crocea</name>
    <dbReference type="NCBI Taxonomy" id="215358"/>
    <lineage>
        <taxon>Eukaryota</taxon>
        <taxon>Metazoa</taxon>
        <taxon>Chordata</taxon>
        <taxon>Craniata</taxon>
        <taxon>Vertebrata</taxon>
        <taxon>Euteleostomi</taxon>
        <taxon>Actinopterygii</taxon>
        <taxon>Neopterygii</taxon>
        <taxon>Teleostei</taxon>
        <taxon>Neoteleostei</taxon>
        <taxon>Acanthomorphata</taxon>
        <taxon>Eupercaria</taxon>
        <taxon>Sciaenidae</taxon>
        <taxon>Larimichthys</taxon>
    </lineage>
</organism>
<dbReference type="Proteomes" id="UP000424527">
    <property type="component" value="Unassembled WGS sequence"/>
</dbReference>
<evidence type="ECO:0000313" key="3">
    <source>
        <dbReference type="EMBL" id="KAE8295417.1"/>
    </source>
</evidence>
<evidence type="ECO:0000256" key="1">
    <source>
        <dbReference type="ARBA" id="ARBA00023157"/>
    </source>
</evidence>
<comment type="caution">
    <text evidence="3">The sequence shown here is derived from an EMBL/GenBank/DDBJ whole genome shotgun (WGS) entry which is preliminary data.</text>
</comment>
<sequence length="212" mass="23193">MSAFGFPWPEMFNCSRFPRGTELCIPATGEHEGRTAEEVRHEEALKGSVICDACSLATEGETDIKENFCHSSYAFKMRLGSVSTVGGDRQLVPTARSRILRWAGGGAERAEGIGGVMTHSALWLHEGGTCTCPGLDSAEVNEDRVLEEEQVDKTQAKEGGKEGNGAQGGWYLALAQAEEGRLVLTRLVKWTRGDKELKKFIRTLLKQSCPEM</sequence>
<name>A0A6G0IVQ4_LARCR</name>
<keyword evidence="4" id="KW-1185">Reference proteome</keyword>
<dbReference type="EMBL" id="REGW02000006">
    <property type="protein sequence ID" value="KAE8295417.1"/>
    <property type="molecule type" value="Genomic_DNA"/>
</dbReference>
<dbReference type="AlphaFoldDB" id="A0A6G0IVQ4"/>